<name>A0ABU4HUC9_9ACTN</name>
<feature type="signal peptide" evidence="1">
    <location>
        <begin position="1"/>
        <end position="23"/>
    </location>
</feature>
<keyword evidence="1" id="KW-0732">Signal</keyword>
<feature type="chain" id="PRO_5045883005" description="Peptidase M11 gametolysin domain-containing protein" evidence="1">
    <location>
        <begin position="24"/>
        <end position="516"/>
    </location>
</feature>
<reference evidence="2 3" key="2">
    <citation type="submission" date="2023-10" db="EMBL/GenBank/DDBJ databases">
        <authorList>
            <person name="Han X.F."/>
        </authorList>
    </citation>
    <scope>NUCLEOTIDE SEQUENCE [LARGE SCALE GENOMIC DNA]</scope>
    <source>
        <strain evidence="2 3">KCTC 39840</strain>
    </source>
</reference>
<dbReference type="RefSeq" id="WP_318599352.1">
    <property type="nucleotide sequence ID" value="NZ_JAWSTH010000069.1"/>
</dbReference>
<reference evidence="3" key="1">
    <citation type="submission" date="2023-07" db="EMBL/GenBank/DDBJ databases">
        <title>Conexibacter stalactiti sp. nov., isolated from stalactites in a lava cave and emended description of the genus Conexibacter.</title>
        <authorList>
            <person name="Lee S.D."/>
        </authorList>
    </citation>
    <scope>NUCLEOTIDE SEQUENCE [LARGE SCALE GENOMIC DNA]</scope>
    <source>
        <strain evidence="3">KCTC 39840</strain>
    </source>
</reference>
<organism evidence="2 3">
    <name type="scientific">Conexibacter stalactiti</name>
    <dbReference type="NCBI Taxonomy" id="1940611"/>
    <lineage>
        <taxon>Bacteria</taxon>
        <taxon>Bacillati</taxon>
        <taxon>Actinomycetota</taxon>
        <taxon>Thermoleophilia</taxon>
        <taxon>Solirubrobacterales</taxon>
        <taxon>Conexibacteraceae</taxon>
        <taxon>Conexibacter</taxon>
    </lineage>
</organism>
<gene>
    <name evidence="2" type="ORF">R7226_21390</name>
</gene>
<accession>A0ABU4HUC9</accession>
<sequence length="516" mass="54717">MRPRMAHLLVSLALAAGCLLAVAGVSAARAQVGATSAKVATPRPTLSARLPATAAAQARPLLAVTVRDAPRGARVLVQERTRGRWRAAGDDDGARVRGDRRLTLRWRGLRSRDAVQLRIALLDRRDRTLDATDSRTVLLRSDEPLVLAADALRLHSLGADRWDVWTCGAVAGGDAAAAAEVLEERVAPFYAWLSNGRYEQRFRARGALDGDDLSACASEAARASAGRDGALIVQQLDRISAGADACLGDATRLDPCAGQPTVLPGNERIAWLGPGQLFGADAHISTVVHELGHTLGWPHSFTGRLRIEREGAEVGVEYDDPLDVMGYERLWGTGGWDDPGAGTFTPKATQAFNRIAAGWVPDTATTVHDRPSATYSVGPLDGDGLQVVIVPTADARAFLTLEVRVQRPFDPLPGEGVVVHAIDQRPAACDPDEEAVGCWGDQLRASPAPNTPESLDSLVTVGEQVDVAGVRIAVGGRVGDRFTVTVDGARARFEPLKPTLCLYVPDACVGGLQGPL</sequence>
<dbReference type="SUPFAM" id="SSF55486">
    <property type="entry name" value="Metalloproteases ('zincins'), catalytic domain"/>
    <property type="match status" value="1"/>
</dbReference>
<evidence type="ECO:0008006" key="4">
    <source>
        <dbReference type="Google" id="ProtNLM"/>
    </source>
</evidence>
<evidence type="ECO:0000313" key="2">
    <source>
        <dbReference type="EMBL" id="MDW5596916.1"/>
    </source>
</evidence>
<proteinExistence type="predicted"/>
<protein>
    <recommendedName>
        <fullName evidence="4">Peptidase M11 gametolysin domain-containing protein</fullName>
    </recommendedName>
</protein>
<comment type="caution">
    <text evidence="2">The sequence shown here is derived from an EMBL/GenBank/DDBJ whole genome shotgun (WGS) entry which is preliminary data.</text>
</comment>
<evidence type="ECO:0000256" key="1">
    <source>
        <dbReference type="SAM" id="SignalP"/>
    </source>
</evidence>
<dbReference type="PROSITE" id="PS51257">
    <property type="entry name" value="PROKAR_LIPOPROTEIN"/>
    <property type="match status" value="1"/>
</dbReference>
<dbReference type="EMBL" id="JAWSTH010000069">
    <property type="protein sequence ID" value="MDW5596916.1"/>
    <property type="molecule type" value="Genomic_DNA"/>
</dbReference>
<evidence type="ECO:0000313" key="3">
    <source>
        <dbReference type="Proteomes" id="UP001284601"/>
    </source>
</evidence>
<keyword evidence="3" id="KW-1185">Reference proteome</keyword>
<dbReference type="Proteomes" id="UP001284601">
    <property type="component" value="Unassembled WGS sequence"/>
</dbReference>